<accession>A0ABS6H796</accession>
<proteinExistence type="inferred from homology"/>
<comment type="subcellular location">
    <subcellularLocation>
        <location evidence="1">Periplasm</location>
    </subcellularLocation>
</comment>
<evidence type="ECO:0000256" key="5">
    <source>
        <dbReference type="SAM" id="MobiDB-lite"/>
    </source>
</evidence>
<keyword evidence="4 6" id="KW-0732">Signal</keyword>
<feature type="chain" id="PRO_5045482261" evidence="6">
    <location>
        <begin position="18"/>
        <end position="527"/>
    </location>
</feature>
<evidence type="ECO:0000256" key="2">
    <source>
        <dbReference type="ARBA" id="ARBA00005695"/>
    </source>
</evidence>
<dbReference type="EMBL" id="JAERQM010000002">
    <property type="protein sequence ID" value="MBU8543608.1"/>
    <property type="molecule type" value="Genomic_DNA"/>
</dbReference>
<sequence>MRPLALAALLAGGLAMAAMGAAPAAAKSFTWAYNADVLTLDPHSSNNTFTNTFLGNVYEALVRHNDRIEIEPALAESWERTSPTVWRFNLRRGVVFHNGESFDADDVLFTWARVNGPGSLARGLLGAIKEVRKLDSHTIEIETHRPFPILLASITQFFMMDEGWSRANNAENAANLSSQQESGATRTANGTGPFRITERRPDERTVLEPHARWWDTPVHNLTRVNFQPIRSAATRTASLLSGAIDANVEVPLQDIPRLLQDQRVQMVEGPELRTIYLGFDYERDELLYSDVRGQNPFRDRRVREAIYRAIDVNALRRTVMREKAWIAGMMVSPFLTGAPADLNERLPYDPEASRRLLAEAGFPNGFSVGIVCPNDRYVNDERTCQAVAAMLSRVGIRLQLQSEPTNIWSRRTATRDFSMYMLGHAGLPLADAYSTLNEVLRTNSRTTGGLNYGRWSNAEFDALVAQAAEAPDETSRRALIRQALQIERSEIAHIPLFQQPIAWASRRGIDLRQAPDNRLRLWLVKVD</sequence>
<dbReference type="CDD" id="cd08498">
    <property type="entry name" value="PBP2_NikA_DppA_OppA_like_2"/>
    <property type="match status" value="1"/>
</dbReference>
<comment type="similarity">
    <text evidence="2">Belongs to the bacterial solute-binding protein 5 family.</text>
</comment>
<name>A0ABS6H796_9PROT</name>
<evidence type="ECO:0000256" key="6">
    <source>
        <dbReference type="SAM" id="SignalP"/>
    </source>
</evidence>
<dbReference type="PIRSF" id="PIRSF002741">
    <property type="entry name" value="MppA"/>
    <property type="match status" value="1"/>
</dbReference>
<dbReference type="RefSeq" id="WP_216874124.1">
    <property type="nucleotide sequence ID" value="NZ_JAERQM010000002.1"/>
</dbReference>
<dbReference type="InterPro" id="IPR039424">
    <property type="entry name" value="SBP_5"/>
</dbReference>
<dbReference type="Proteomes" id="UP000689967">
    <property type="component" value="Unassembled WGS sequence"/>
</dbReference>
<evidence type="ECO:0000313" key="8">
    <source>
        <dbReference type="EMBL" id="MBU8543608.1"/>
    </source>
</evidence>
<evidence type="ECO:0000313" key="9">
    <source>
        <dbReference type="Proteomes" id="UP000689967"/>
    </source>
</evidence>
<gene>
    <name evidence="8" type="ORF">JJQ90_07820</name>
</gene>
<dbReference type="PANTHER" id="PTHR30290">
    <property type="entry name" value="PERIPLASMIC BINDING COMPONENT OF ABC TRANSPORTER"/>
    <property type="match status" value="1"/>
</dbReference>
<keyword evidence="9" id="KW-1185">Reference proteome</keyword>
<reference evidence="8 9" key="1">
    <citation type="submission" date="2021-01" db="EMBL/GenBank/DDBJ databases">
        <title>Roseomonas sp. nov, a bacterium isolated from an oil production mixture in Yumen Oilfield.</title>
        <authorList>
            <person name="Wu D."/>
        </authorList>
    </citation>
    <scope>NUCLEOTIDE SEQUENCE [LARGE SCALE GENOMIC DNA]</scope>
    <source>
        <strain evidence="8 9">ROY-5-3</strain>
    </source>
</reference>
<evidence type="ECO:0000256" key="3">
    <source>
        <dbReference type="ARBA" id="ARBA00022448"/>
    </source>
</evidence>
<organism evidence="8 9">
    <name type="scientific">Falsiroseomonas oleicola</name>
    <dbReference type="NCBI Taxonomy" id="2801474"/>
    <lineage>
        <taxon>Bacteria</taxon>
        <taxon>Pseudomonadati</taxon>
        <taxon>Pseudomonadota</taxon>
        <taxon>Alphaproteobacteria</taxon>
        <taxon>Acetobacterales</taxon>
        <taxon>Roseomonadaceae</taxon>
        <taxon>Falsiroseomonas</taxon>
    </lineage>
</organism>
<feature type="region of interest" description="Disordered" evidence="5">
    <location>
        <begin position="175"/>
        <end position="198"/>
    </location>
</feature>
<keyword evidence="3" id="KW-0813">Transport</keyword>
<protein>
    <submittedName>
        <fullName evidence="8">ABC transporter substrate-binding protein</fullName>
    </submittedName>
</protein>
<evidence type="ECO:0000256" key="4">
    <source>
        <dbReference type="ARBA" id="ARBA00022729"/>
    </source>
</evidence>
<feature type="compositionally biased region" description="Polar residues" evidence="5">
    <location>
        <begin position="176"/>
        <end position="190"/>
    </location>
</feature>
<dbReference type="InterPro" id="IPR000914">
    <property type="entry name" value="SBP_5_dom"/>
</dbReference>
<dbReference type="Pfam" id="PF00496">
    <property type="entry name" value="SBP_bac_5"/>
    <property type="match status" value="1"/>
</dbReference>
<dbReference type="PANTHER" id="PTHR30290:SF9">
    <property type="entry name" value="OLIGOPEPTIDE-BINDING PROTEIN APPA"/>
    <property type="match status" value="1"/>
</dbReference>
<comment type="caution">
    <text evidence="8">The sequence shown here is derived from an EMBL/GenBank/DDBJ whole genome shotgun (WGS) entry which is preliminary data.</text>
</comment>
<evidence type="ECO:0000256" key="1">
    <source>
        <dbReference type="ARBA" id="ARBA00004418"/>
    </source>
</evidence>
<dbReference type="InterPro" id="IPR030678">
    <property type="entry name" value="Peptide/Ni-bd"/>
</dbReference>
<evidence type="ECO:0000259" key="7">
    <source>
        <dbReference type="Pfam" id="PF00496"/>
    </source>
</evidence>
<feature type="domain" description="Solute-binding protein family 5" evidence="7">
    <location>
        <begin position="69"/>
        <end position="436"/>
    </location>
</feature>
<feature type="signal peptide" evidence="6">
    <location>
        <begin position="1"/>
        <end position="17"/>
    </location>
</feature>